<dbReference type="HOGENOM" id="CLU_051180_1_1_7"/>
<dbReference type="KEGG" id="dvl:Dvul_1242"/>
<proteinExistence type="predicted"/>
<dbReference type="InterPro" id="IPR036514">
    <property type="entry name" value="SGNH_hydro_sf"/>
</dbReference>
<dbReference type="CDD" id="cd01822">
    <property type="entry name" value="Lysophospholipase_L1_like"/>
    <property type="match status" value="1"/>
</dbReference>
<dbReference type="InterPro" id="IPR013830">
    <property type="entry name" value="SGNH_hydro"/>
</dbReference>
<dbReference type="GO" id="GO:0004622">
    <property type="term" value="F:phosphatidylcholine lysophospholipase activity"/>
    <property type="evidence" value="ECO:0007669"/>
    <property type="project" value="TreeGrafter"/>
</dbReference>
<evidence type="ECO:0000313" key="3">
    <source>
        <dbReference type="Proteomes" id="UP000009173"/>
    </source>
</evidence>
<dbReference type="PANTHER" id="PTHR30383">
    <property type="entry name" value="THIOESTERASE 1/PROTEASE 1/LYSOPHOSPHOLIPASE L1"/>
    <property type="match status" value="1"/>
</dbReference>
<dbReference type="SUPFAM" id="SSF52266">
    <property type="entry name" value="SGNH hydrolase"/>
    <property type="match status" value="1"/>
</dbReference>
<dbReference type="EMBL" id="CP000527">
    <property type="protein sequence ID" value="ABM28261.1"/>
    <property type="molecule type" value="Genomic_DNA"/>
</dbReference>
<accession>A0A0H3A867</accession>
<protein>
    <submittedName>
        <fullName evidence="2">Lipolytic enzyme, G-D-S-L family</fullName>
    </submittedName>
</protein>
<evidence type="ECO:0000313" key="2">
    <source>
        <dbReference type="EMBL" id="ABM28261.1"/>
    </source>
</evidence>
<name>A0A0H3A867_NITV4</name>
<dbReference type="Proteomes" id="UP000009173">
    <property type="component" value="Chromosome"/>
</dbReference>
<evidence type="ECO:0000259" key="1">
    <source>
        <dbReference type="Pfam" id="PF13472"/>
    </source>
</evidence>
<dbReference type="Pfam" id="PF13472">
    <property type="entry name" value="Lipase_GDSL_2"/>
    <property type="match status" value="1"/>
</dbReference>
<dbReference type="InterPro" id="IPR051532">
    <property type="entry name" value="Ester_Hydrolysis_Enzymes"/>
</dbReference>
<dbReference type="AlphaFoldDB" id="A0A0H3A867"/>
<dbReference type="PANTHER" id="PTHR30383:SF24">
    <property type="entry name" value="THIOESTERASE 1_PROTEASE 1_LYSOPHOSPHOLIPASE L1"/>
    <property type="match status" value="1"/>
</dbReference>
<dbReference type="RefSeq" id="WP_011792151.1">
    <property type="nucleotide sequence ID" value="NC_008751.1"/>
</dbReference>
<dbReference type="Gene3D" id="3.40.50.1110">
    <property type="entry name" value="SGNH hydrolase"/>
    <property type="match status" value="1"/>
</dbReference>
<gene>
    <name evidence="2" type="ordered locus">Dvul_1242</name>
</gene>
<organism evidence="2 3">
    <name type="scientific">Nitratidesulfovibrio vulgaris (strain DP4)</name>
    <name type="common">Desulfovibrio vulgaris</name>
    <dbReference type="NCBI Taxonomy" id="391774"/>
    <lineage>
        <taxon>Bacteria</taxon>
        <taxon>Pseudomonadati</taxon>
        <taxon>Thermodesulfobacteriota</taxon>
        <taxon>Desulfovibrionia</taxon>
        <taxon>Desulfovibrionales</taxon>
        <taxon>Desulfovibrionaceae</taxon>
        <taxon>Nitratidesulfovibrio</taxon>
    </lineage>
</organism>
<feature type="domain" description="SGNH hydrolase-type esterase" evidence="1">
    <location>
        <begin position="9"/>
        <end position="180"/>
    </location>
</feature>
<reference evidence="3" key="1">
    <citation type="journal article" date="2009" name="Environ. Microbiol.">
        <title>Contribution of mobile genetic elements to Desulfovibrio vulgaris genome plasticity.</title>
        <authorList>
            <person name="Walker C.B."/>
            <person name="Stolyar S."/>
            <person name="Chivian D."/>
            <person name="Pinel N."/>
            <person name="Gabster J.A."/>
            <person name="Dehal P.S."/>
            <person name="He Z."/>
            <person name="Yang Z.K."/>
            <person name="Yen H.C."/>
            <person name="Zhou J."/>
            <person name="Wall J.D."/>
            <person name="Hazen T.C."/>
            <person name="Arkin A.P."/>
            <person name="Stahl D.A."/>
        </authorList>
    </citation>
    <scope>NUCLEOTIDE SEQUENCE [LARGE SCALE GENOMIC DNA]</scope>
    <source>
        <strain evidence="3">DP4</strain>
    </source>
</reference>
<sequence>MHRTCLLLALGDSLTEGYGLPPGRAMPDVLQEMLRDAGLPVTCLNLGLSGDTSAGGLRRLRAWLARNAEKLQAHTMGTAPIVAIVELGANDSFIGIEPDEVAANLDAILSLFAGHGIPALLMGWQATMADTPDYADDFEDLYADLAAKHGTPLYADTLAGIWGEDRMTLHDGLHPSIEGVRHMATSILPLVRTLVETALAGADHATPPCPPRH</sequence>